<organism evidence="8 9">
    <name type="scientific">Lichenibacterium ramalinae</name>
    <dbReference type="NCBI Taxonomy" id="2316527"/>
    <lineage>
        <taxon>Bacteria</taxon>
        <taxon>Pseudomonadati</taxon>
        <taxon>Pseudomonadota</taxon>
        <taxon>Alphaproteobacteria</taxon>
        <taxon>Hyphomicrobiales</taxon>
        <taxon>Lichenihabitantaceae</taxon>
        <taxon>Lichenibacterium</taxon>
    </lineage>
</organism>
<dbReference type="Proteomes" id="UP000289411">
    <property type="component" value="Unassembled WGS sequence"/>
</dbReference>
<evidence type="ECO:0000313" key="8">
    <source>
        <dbReference type="EMBL" id="RYB07722.1"/>
    </source>
</evidence>
<dbReference type="PANTHER" id="PTHR35007:SF2">
    <property type="entry name" value="PILUS ASSEMBLE PROTEIN"/>
    <property type="match status" value="1"/>
</dbReference>
<keyword evidence="5 6" id="KW-0472">Membrane</keyword>
<dbReference type="RefSeq" id="WP_129217192.1">
    <property type="nucleotide sequence ID" value="NZ_QYBC01000001.1"/>
</dbReference>
<comment type="subcellular location">
    <subcellularLocation>
        <location evidence="1">Cell membrane</location>
        <topology evidence="1">Multi-pass membrane protein</topology>
    </subcellularLocation>
</comment>
<feature type="transmembrane region" description="Helical" evidence="6">
    <location>
        <begin position="116"/>
        <end position="136"/>
    </location>
</feature>
<evidence type="ECO:0000259" key="7">
    <source>
        <dbReference type="Pfam" id="PF00482"/>
    </source>
</evidence>
<keyword evidence="4 6" id="KW-1133">Transmembrane helix</keyword>
<evidence type="ECO:0000313" key="9">
    <source>
        <dbReference type="Proteomes" id="UP000289411"/>
    </source>
</evidence>
<sequence length="325" mass="35313">MMDEIYGRLSDQHFMAGLLAAIAAAATIITLVMPMLESDTLGKRMKQVSSERERIRARERDKMAKGGKANLRPEAKAFMSRIVEGFSASKWLGTDTAKQKLAMAGFRGHGAEVTFLFFRLVAPVIGLALALAYVLVLASPDMSIGFKLGIILGGAYLGIKAPEISLSNTISKRQKSLRQAFPDTLDLLLICVEAGMSLEHAGRKVASEIGTQSIPMAEEMTLTMAEMSYLPDRRQAFENFAGRTGLELVKSLATVMIQSEKYGTPLGAALRVLSQEGRDTRMMEAEKKAASLPPKLTVPMILFFLPVLFVIIGTPAVLQVMAVAK</sequence>
<evidence type="ECO:0000256" key="2">
    <source>
        <dbReference type="ARBA" id="ARBA00022475"/>
    </source>
</evidence>
<name>A0A4Q2RJI3_9HYPH</name>
<feature type="transmembrane region" description="Helical" evidence="6">
    <location>
        <begin position="301"/>
        <end position="324"/>
    </location>
</feature>
<evidence type="ECO:0000256" key="6">
    <source>
        <dbReference type="SAM" id="Phobius"/>
    </source>
</evidence>
<feature type="transmembrane region" description="Helical" evidence="6">
    <location>
        <begin position="12"/>
        <end position="36"/>
    </location>
</feature>
<proteinExistence type="predicted"/>
<keyword evidence="9" id="KW-1185">Reference proteome</keyword>
<dbReference type="OrthoDB" id="9810662at2"/>
<keyword evidence="3 6" id="KW-0812">Transmembrane</keyword>
<dbReference type="Pfam" id="PF00482">
    <property type="entry name" value="T2SSF"/>
    <property type="match status" value="1"/>
</dbReference>
<dbReference type="InterPro" id="IPR018076">
    <property type="entry name" value="T2SS_GspF_dom"/>
</dbReference>
<dbReference type="PANTHER" id="PTHR35007">
    <property type="entry name" value="INTEGRAL MEMBRANE PROTEIN-RELATED"/>
    <property type="match status" value="1"/>
</dbReference>
<dbReference type="EMBL" id="QYBC01000001">
    <property type="protein sequence ID" value="RYB07722.1"/>
    <property type="molecule type" value="Genomic_DNA"/>
</dbReference>
<reference evidence="8 9" key="2">
    <citation type="submission" date="2019-02" db="EMBL/GenBank/DDBJ databases">
        <title>'Lichenibacterium ramalinii' gen. nov. sp. nov., 'Lichenibacterium minor' gen. nov. sp. nov.</title>
        <authorList>
            <person name="Pankratov T."/>
        </authorList>
    </citation>
    <scope>NUCLEOTIDE SEQUENCE [LARGE SCALE GENOMIC DNA]</scope>
    <source>
        <strain evidence="8 9">RmlP001</strain>
    </source>
</reference>
<dbReference type="AlphaFoldDB" id="A0A4Q2RJI3"/>
<comment type="caution">
    <text evidence="8">The sequence shown here is derived from an EMBL/GenBank/DDBJ whole genome shotgun (WGS) entry which is preliminary data.</text>
</comment>
<feature type="domain" description="Type II secretion system protein GspF" evidence="7">
    <location>
        <begin position="185"/>
        <end position="312"/>
    </location>
</feature>
<accession>A0A4Q2RJI3</accession>
<keyword evidence="2" id="KW-1003">Cell membrane</keyword>
<evidence type="ECO:0000256" key="3">
    <source>
        <dbReference type="ARBA" id="ARBA00022692"/>
    </source>
</evidence>
<evidence type="ECO:0000256" key="4">
    <source>
        <dbReference type="ARBA" id="ARBA00022989"/>
    </source>
</evidence>
<dbReference type="GO" id="GO:0005886">
    <property type="term" value="C:plasma membrane"/>
    <property type="evidence" value="ECO:0007669"/>
    <property type="project" value="UniProtKB-SubCell"/>
</dbReference>
<evidence type="ECO:0000256" key="5">
    <source>
        <dbReference type="ARBA" id="ARBA00023136"/>
    </source>
</evidence>
<protein>
    <submittedName>
        <fullName evidence="8">Type II secretion system F family protein</fullName>
    </submittedName>
</protein>
<evidence type="ECO:0000256" key="1">
    <source>
        <dbReference type="ARBA" id="ARBA00004651"/>
    </source>
</evidence>
<reference evidence="8 9" key="1">
    <citation type="submission" date="2018-09" db="EMBL/GenBank/DDBJ databases">
        <authorList>
            <person name="Grouzdev D.S."/>
            <person name="Krutkina M.S."/>
        </authorList>
    </citation>
    <scope>NUCLEOTIDE SEQUENCE [LARGE SCALE GENOMIC DNA]</scope>
    <source>
        <strain evidence="8 9">RmlP001</strain>
    </source>
</reference>
<gene>
    <name evidence="8" type="ORF">D3272_00885</name>
</gene>